<dbReference type="EMBL" id="QXGD01000398">
    <property type="protein sequence ID" value="KAE9240807.1"/>
    <property type="molecule type" value="Genomic_DNA"/>
</dbReference>
<gene>
    <name evidence="10" type="ORF">PF001_g7579</name>
    <name evidence="9" type="ORF">PF002_g9578</name>
    <name evidence="8" type="ORF">PF004_g7537</name>
    <name evidence="7" type="ORF">PF005_g8450</name>
    <name evidence="6" type="ORF">PF006_g8551</name>
    <name evidence="4" type="ORF">PF007_g8706</name>
    <name evidence="2" type="ORF">PF009_g9284</name>
    <name evidence="5" type="ORF">PF010_g7855</name>
    <name evidence="3" type="ORF">PF011_g8141</name>
</gene>
<dbReference type="Proteomes" id="UP000440732">
    <property type="component" value="Unassembled WGS sequence"/>
</dbReference>
<sequence>MVVQVFTSTTGGYTHSTKHQGHLHVRDEVQHLRDENATFRHENDLLRTKLVEKMRGHSKVVAGGQFRAASATSAKVPTAPSLACTKCMNARAKAVKAHHENAQAQTAAAELQKHVHRVEAAQSRLWEERSSHLAEIAQLRDKLTEKSEECVLIEEECIKLDKQVKMLQPESEETGIAVDEGVQCTLQQSADEVIKADQLREITAFKAEVQLLTEKLTERDQEIRRVSKDLEEAQTVAKLMKEERERETRAWLADSSEHSRRILELEEALTSSRKSLQDHQTAHQKECKLFEQVSQKLLADVKSKEKALEILEQKHKDDAFAQEQKHETLIHALKVRIAQKVADVDRLRAMVSELHAEKVAKRTLMKQLEAYEMQIETLMKENSDLVAKSLDQQQQTKQLSQGDLDKLSKQEAEELNRISEALKTAEQDNQTLQTRVAEVESDLAEQVSLLQRQKQSHARAMERLVESSLRLCVVAPTVNVQLNTNGAQLARRGGILSTEKTNAADKEPTELVSIMCRSSPQQDNIKRVIENQVLPLFTSVFLQGDDNTSPQADIPMTRWLQELLQDMQTRIAAQLESIYSTAVNS</sequence>
<evidence type="ECO:0000313" key="3">
    <source>
        <dbReference type="EMBL" id="KAE9014271.1"/>
    </source>
</evidence>
<dbReference type="Proteomes" id="UP000429523">
    <property type="component" value="Unassembled WGS sequence"/>
</dbReference>
<feature type="coiled-coil region" evidence="1">
    <location>
        <begin position="361"/>
        <end position="442"/>
    </location>
</feature>
<evidence type="ECO:0000313" key="15">
    <source>
        <dbReference type="Proteomes" id="UP000440732"/>
    </source>
</evidence>
<evidence type="ECO:0000313" key="8">
    <source>
        <dbReference type="EMBL" id="KAE9240375.1"/>
    </source>
</evidence>
<name>A0A6A3F942_9STRA</name>
<organism evidence="2 11">
    <name type="scientific">Phytophthora fragariae</name>
    <dbReference type="NCBI Taxonomy" id="53985"/>
    <lineage>
        <taxon>Eukaryota</taxon>
        <taxon>Sar</taxon>
        <taxon>Stramenopiles</taxon>
        <taxon>Oomycota</taxon>
        <taxon>Peronosporomycetes</taxon>
        <taxon>Peronosporales</taxon>
        <taxon>Peronosporaceae</taxon>
        <taxon>Phytophthora</taxon>
    </lineage>
</organism>
<evidence type="ECO:0000313" key="2">
    <source>
        <dbReference type="EMBL" id="KAE8940931.1"/>
    </source>
</evidence>
<dbReference type="EMBL" id="QXGE01000327">
    <property type="protein sequence ID" value="KAE9315879.1"/>
    <property type="molecule type" value="Genomic_DNA"/>
</dbReference>
<dbReference type="EMBL" id="QXGF01000394">
    <property type="protein sequence ID" value="KAE8940931.1"/>
    <property type="molecule type" value="Genomic_DNA"/>
</dbReference>
<dbReference type="Proteomes" id="UP000433483">
    <property type="component" value="Unassembled WGS sequence"/>
</dbReference>
<feature type="coiled-coil region" evidence="1">
    <location>
        <begin position="101"/>
        <end position="156"/>
    </location>
</feature>
<dbReference type="EMBL" id="QXGB01000358">
    <property type="protein sequence ID" value="KAE9217991.1"/>
    <property type="molecule type" value="Genomic_DNA"/>
</dbReference>
<evidence type="ECO:0000313" key="19">
    <source>
        <dbReference type="Proteomes" id="UP000488956"/>
    </source>
</evidence>
<keyword evidence="12" id="KW-1185">Reference proteome</keyword>
<evidence type="ECO:0000313" key="4">
    <source>
        <dbReference type="EMBL" id="KAE9119021.1"/>
    </source>
</evidence>
<evidence type="ECO:0000313" key="9">
    <source>
        <dbReference type="EMBL" id="KAE9240807.1"/>
    </source>
</evidence>
<accession>A0A6A3F942</accession>
<reference evidence="11 12" key="1">
    <citation type="submission" date="2018-08" db="EMBL/GenBank/DDBJ databases">
        <title>Genomic investigation of the strawberry pathogen Phytophthora fragariae indicates pathogenicity is determined by transcriptional variation in three key races.</title>
        <authorList>
            <person name="Adams T.M."/>
            <person name="Armitage A.D."/>
            <person name="Sobczyk M.K."/>
            <person name="Bates H.J."/>
            <person name="Dunwell J.M."/>
            <person name="Nellist C.F."/>
            <person name="Harrison R.J."/>
        </authorList>
    </citation>
    <scope>NUCLEOTIDE SEQUENCE [LARGE SCALE GENOMIC DNA]</scope>
    <source>
        <strain evidence="10 13">A4</strain>
        <strain evidence="9 14">BC-1</strain>
        <strain evidence="8 18">BC-23</strain>
        <strain evidence="7 12">NOV-27</strain>
        <strain evidence="6 15">NOV-5</strain>
        <strain evidence="4 16">NOV-71</strain>
        <strain evidence="2 11">NOV-9</strain>
        <strain evidence="5 19">ONT-3</strain>
        <strain evidence="3 17">SCRP245</strain>
    </source>
</reference>
<evidence type="ECO:0000313" key="12">
    <source>
        <dbReference type="Proteomes" id="UP000433483"/>
    </source>
</evidence>
<evidence type="ECO:0000313" key="11">
    <source>
        <dbReference type="Proteomes" id="UP000429523"/>
    </source>
</evidence>
<feature type="coiled-coil region" evidence="1">
    <location>
        <begin position="223"/>
        <end position="250"/>
    </location>
</feature>
<dbReference type="OrthoDB" id="74035at2759"/>
<dbReference type="EMBL" id="QXGC01000328">
    <property type="protein sequence ID" value="KAE9240375.1"/>
    <property type="molecule type" value="Genomic_DNA"/>
</dbReference>
<dbReference type="Proteomes" id="UP000437068">
    <property type="component" value="Unassembled WGS sequence"/>
</dbReference>
<dbReference type="AlphaFoldDB" id="A0A6A3F942"/>
<dbReference type="Proteomes" id="UP000441208">
    <property type="component" value="Unassembled WGS sequence"/>
</dbReference>
<proteinExistence type="predicted"/>
<evidence type="ECO:0000313" key="6">
    <source>
        <dbReference type="EMBL" id="KAE9146710.1"/>
    </source>
</evidence>
<evidence type="ECO:0000313" key="14">
    <source>
        <dbReference type="Proteomes" id="UP000440367"/>
    </source>
</evidence>
<evidence type="ECO:0000313" key="18">
    <source>
        <dbReference type="Proteomes" id="UP000476176"/>
    </source>
</evidence>
<evidence type="ECO:0000313" key="10">
    <source>
        <dbReference type="EMBL" id="KAE9315879.1"/>
    </source>
</evidence>
<comment type="caution">
    <text evidence="2">The sequence shown here is derived from an EMBL/GenBank/DDBJ whole genome shotgun (WGS) entry which is preliminary data.</text>
</comment>
<dbReference type="EMBL" id="QXGA01000391">
    <property type="protein sequence ID" value="KAE9146710.1"/>
    <property type="molecule type" value="Genomic_DNA"/>
</dbReference>
<evidence type="ECO:0000313" key="16">
    <source>
        <dbReference type="Proteomes" id="UP000441208"/>
    </source>
</evidence>
<dbReference type="Proteomes" id="UP000440367">
    <property type="component" value="Unassembled WGS sequence"/>
</dbReference>
<dbReference type="EMBL" id="QXFZ01000372">
    <property type="protein sequence ID" value="KAE9119021.1"/>
    <property type="molecule type" value="Genomic_DNA"/>
</dbReference>
<keyword evidence="1" id="KW-0175">Coiled coil</keyword>
<dbReference type="Proteomes" id="UP000460718">
    <property type="component" value="Unassembled WGS sequence"/>
</dbReference>
<dbReference type="EMBL" id="QXFX01000343">
    <property type="protein sequence ID" value="KAE9119470.1"/>
    <property type="molecule type" value="Genomic_DNA"/>
</dbReference>
<evidence type="ECO:0000313" key="7">
    <source>
        <dbReference type="EMBL" id="KAE9217991.1"/>
    </source>
</evidence>
<evidence type="ECO:0000313" key="17">
    <source>
        <dbReference type="Proteomes" id="UP000460718"/>
    </source>
</evidence>
<dbReference type="EMBL" id="QXFW01000376">
    <property type="protein sequence ID" value="KAE9014271.1"/>
    <property type="molecule type" value="Genomic_DNA"/>
</dbReference>
<evidence type="ECO:0000313" key="13">
    <source>
        <dbReference type="Proteomes" id="UP000437068"/>
    </source>
</evidence>
<evidence type="ECO:0000256" key="1">
    <source>
        <dbReference type="SAM" id="Coils"/>
    </source>
</evidence>
<dbReference type="Proteomes" id="UP000488956">
    <property type="component" value="Unassembled WGS sequence"/>
</dbReference>
<dbReference type="Proteomes" id="UP000476176">
    <property type="component" value="Unassembled WGS sequence"/>
</dbReference>
<evidence type="ECO:0000313" key="5">
    <source>
        <dbReference type="EMBL" id="KAE9119470.1"/>
    </source>
</evidence>
<protein>
    <submittedName>
        <fullName evidence="2">Uncharacterized protein</fullName>
    </submittedName>
</protein>